<feature type="region of interest" description="Disordered" evidence="10">
    <location>
        <begin position="1"/>
        <end position="37"/>
    </location>
</feature>
<dbReference type="InterPro" id="IPR007502">
    <property type="entry name" value="Helicase-assoc_dom"/>
</dbReference>
<feature type="domain" description="Helicase ATP-binding" evidence="11">
    <location>
        <begin position="57"/>
        <end position="271"/>
    </location>
</feature>
<dbReference type="OMA" id="CHENFLH"/>
<evidence type="ECO:0000256" key="5">
    <source>
        <dbReference type="ARBA" id="ARBA00022801"/>
    </source>
</evidence>
<dbReference type="GO" id="GO:0045943">
    <property type="term" value="P:positive regulation of transcription by RNA polymerase I"/>
    <property type="evidence" value="ECO:0000318"/>
    <property type="project" value="GO_Central"/>
</dbReference>
<dbReference type="GO" id="GO:0003724">
    <property type="term" value="F:RNA helicase activity"/>
    <property type="evidence" value="ECO:0007669"/>
    <property type="project" value="UniProtKB-EC"/>
</dbReference>
<dbReference type="EC" id="3.6.4.13" evidence="1"/>
<keyword evidence="8" id="KW-0508">mRNA splicing</keyword>
<dbReference type="PANTHER" id="PTHR18934">
    <property type="entry name" value="ATP-DEPENDENT RNA HELICASE"/>
    <property type="match status" value="1"/>
</dbReference>
<dbReference type="FunFam" id="3.40.50.300:FF:000007">
    <property type="entry name" value="Pre-mRNA-splicing factor ATP-dependent RNA helicase"/>
    <property type="match status" value="1"/>
</dbReference>
<keyword evidence="2" id="KW-0507">mRNA processing</keyword>
<evidence type="ECO:0000256" key="6">
    <source>
        <dbReference type="ARBA" id="ARBA00022806"/>
    </source>
</evidence>
<organism evidence="13 14">
    <name type="scientific">Marchantia polymorpha</name>
    <name type="common">Common liverwort</name>
    <name type="synonym">Marchantia aquatica</name>
    <dbReference type="NCBI Taxonomy" id="3197"/>
    <lineage>
        <taxon>Eukaryota</taxon>
        <taxon>Viridiplantae</taxon>
        <taxon>Streptophyta</taxon>
        <taxon>Embryophyta</taxon>
        <taxon>Marchantiophyta</taxon>
        <taxon>Marchantiopsida</taxon>
        <taxon>Marchantiidae</taxon>
        <taxon>Marchantiales</taxon>
        <taxon>Marchantiaceae</taxon>
        <taxon>Marchantia</taxon>
    </lineage>
</organism>
<evidence type="ECO:0000259" key="12">
    <source>
        <dbReference type="PROSITE" id="PS51194"/>
    </source>
</evidence>
<feature type="compositionally biased region" description="Polar residues" evidence="10">
    <location>
        <begin position="219"/>
        <end position="235"/>
    </location>
</feature>
<keyword evidence="4" id="KW-0547">Nucleotide-binding</keyword>
<dbReference type="Gramene" id="Mp4g18940.1">
    <property type="protein sequence ID" value="Mp4g18940.1.cds"/>
    <property type="gene ID" value="Mp4g18940"/>
</dbReference>
<evidence type="ECO:0000313" key="13">
    <source>
        <dbReference type="EMBL" id="PTQ28422.1"/>
    </source>
</evidence>
<dbReference type="EMBL" id="KZ772834">
    <property type="protein sequence ID" value="PTQ28422.1"/>
    <property type="molecule type" value="Genomic_DNA"/>
</dbReference>
<feature type="compositionally biased region" description="Basic and acidic residues" evidence="10">
    <location>
        <begin position="25"/>
        <end position="37"/>
    </location>
</feature>
<dbReference type="InterPro" id="IPR001650">
    <property type="entry name" value="Helicase_C-like"/>
</dbReference>
<dbReference type="InterPro" id="IPR027417">
    <property type="entry name" value="P-loop_NTPase"/>
</dbReference>
<name>A0A2R6W3M9_MARPO</name>
<dbReference type="Proteomes" id="UP000244005">
    <property type="component" value="Unassembled WGS sequence"/>
</dbReference>
<evidence type="ECO:0000256" key="9">
    <source>
        <dbReference type="ARBA" id="ARBA00047984"/>
    </source>
</evidence>
<keyword evidence="3" id="KW-0747">Spliceosome</keyword>
<dbReference type="AlphaFoldDB" id="A0A2R6W3M9"/>
<feature type="domain" description="Helicase C-terminal" evidence="12">
    <location>
        <begin position="293"/>
        <end position="468"/>
    </location>
</feature>
<keyword evidence="6" id="KW-0347">Helicase</keyword>
<keyword evidence="5" id="KW-0378">Hydrolase</keyword>
<dbReference type="GO" id="GO:0008380">
    <property type="term" value="P:RNA splicing"/>
    <property type="evidence" value="ECO:0007669"/>
    <property type="project" value="UniProtKB-KW"/>
</dbReference>
<dbReference type="InterPro" id="IPR002464">
    <property type="entry name" value="DNA/RNA_helicase_DEAH_CS"/>
</dbReference>
<evidence type="ECO:0000313" key="14">
    <source>
        <dbReference type="Proteomes" id="UP000244005"/>
    </source>
</evidence>
<dbReference type="GO" id="GO:0005681">
    <property type="term" value="C:spliceosomal complex"/>
    <property type="evidence" value="ECO:0007669"/>
    <property type="project" value="UniProtKB-KW"/>
</dbReference>
<dbReference type="Gene3D" id="3.40.50.300">
    <property type="entry name" value="P-loop containing nucleotide triphosphate hydrolases"/>
    <property type="match status" value="2"/>
</dbReference>
<dbReference type="SMART" id="SM00382">
    <property type="entry name" value="AAA"/>
    <property type="match status" value="1"/>
</dbReference>
<dbReference type="GO" id="GO:0016787">
    <property type="term" value="F:hydrolase activity"/>
    <property type="evidence" value="ECO:0007669"/>
    <property type="project" value="UniProtKB-KW"/>
</dbReference>
<dbReference type="Pfam" id="PF04408">
    <property type="entry name" value="WHD_HA2"/>
    <property type="match status" value="1"/>
</dbReference>
<proteinExistence type="predicted"/>
<keyword evidence="7" id="KW-0067">ATP-binding</keyword>
<dbReference type="SMART" id="SM00490">
    <property type="entry name" value="HELICc"/>
    <property type="match status" value="1"/>
</dbReference>
<feature type="region of interest" description="Disordered" evidence="10">
    <location>
        <begin position="194"/>
        <end position="235"/>
    </location>
</feature>
<dbReference type="GO" id="GO:0004386">
    <property type="term" value="F:helicase activity"/>
    <property type="evidence" value="ECO:0000318"/>
    <property type="project" value="GO_Central"/>
</dbReference>
<comment type="catalytic activity">
    <reaction evidence="9">
        <text>ATP + H2O = ADP + phosphate + H(+)</text>
        <dbReference type="Rhea" id="RHEA:13065"/>
        <dbReference type="ChEBI" id="CHEBI:15377"/>
        <dbReference type="ChEBI" id="CHEBI:15378"/>
        <dbReference type="ChEBI" id="CHEBI:30616"/>
        <dbReference type="ChEBI" id="CHEBI:43474"/>
        <dbReference type="ChEBI" id="CHEBI:456216"/>
        <dbReference type="EC" id="3.6.4.13"/>
    </reaction>
</comment>
<dbReference type="Pfam" id="PF07717">
    <property type="entry name" value="OB_NTP_bind"/>
    <property type="match status" value="1"/>
</dbReference>
<dbReference type="PANTHER" id="PTHR18934:SF118">
    <property type="entry name" value="ATP-DEPENDENT RNA HELICASE DHX33"/>
    <property type="match status" value="1"/>
</dbReference>
<dbReference type="SMART" id="SM00847">
    <property type="entry name" value="HA2"/>
    <property type="match status" value="1"/>
</dbReference>
<dbReference type="Pfam" id="PF21010">
    <property type="entry name" value="HA2_C"/>
    <property type="match status" value="1"/>
</dbReference>
<evidence type="ECO:0000256" key="1">
    <source>
        <dbReference type="ARBA" id="ARBA00012552"/>
    </source>
</evidence>
<evidence type="ECO:0000256" key="8">
    <source>
        <dbReference type="ARBA" id="ARBA00023187"/>
    </source>
</evidence>
<accession>A0A2R6W3M9</accession>
<evidence type="ECO:0000256" key="4">
    <source>
        <dbReference type="ARBA" id="ARBA00022741"/>
    </source>
</evidence>
<dbReference type="GO" id="GO:0005730">
    <property type="term" value="C:nucleolus"/>
    <property type="evidence" value="ECO:0000318"/>
    <property type="project" value="GO_Central"/>
</dbReference>
<dbReference type="PROSITE" id="PS51194">
    <property type="entry name" value="HELICASE_CTER"/>
    <property type="match status" value="1"/>
</dbReference>
<gene>
    <name evidence="13" type="ORF">MARPO_0164s0016</name>
</gene>
<dbReference type="Pfam" id="PF00271">
    <property type="entry name" value="Helicase_C"/>
    <property type="match status" value="1"/>
</dbReference>
<reference evidence="14" key="1">
    <citation type="journal article" date="2017" name="Cell">
        <title>Insights into land plant evolution garnered from the Marchantia polymorpha genome.</title>
        <authorList>
            <person name="Bowman J.L."/>
            <person name="Kohchi T."/>
            <person name="Yamato K.T."/>
            <person name="Jenkins J."/>
            <person name="Shu S."/>
            <person name="Ishizaki K."/>
            <person name="Yamaoka S."/>
            <person name="Nishihama R."/>
            <person name="Nakamura Y."/>
            <person name="Berger F."/>
            <person name="Adam C."/>
            <person name="Aki S.S."/>
            <person name="Althoff F."/>
            <person name="Araki T."/>
            <person name="Arteaga-Vazquez M.A."/>
            <person name="Balasubrmanian S."/>
            <person name="Barry K."/>
            <person name="Bauer D."/>
            <person name="Boehm C.R."/>
            <person name="Briginshaw L."/>
            <person name="Caballero-Perez J."/>
            <person name="Catarino B."/>
            <person name="Chen F."/>
            <person name="Chiyoda S."/>
            <person name="Chovatia M."/>
            <person name="Davies K.M."/>
            <person name="Delmans M."/>
            <person name="Demura T."/>
            <person name="Dierschke T."/>
            <person name="Dolan L."/>
            <person name="Dorantes-Acosta A.E."/>
            <person name="Eklund D.M."/>
            <person name="Florent S.N."/>
            <person name="Flores-Sandoval E."/>
            <person name="Fujiyama A."/>
            <person name="Fukuzawa H."/>
            <person name="Galik B."/>
            <person name="Grimanelli D."/>
            <person name="Grimwood J."/>
            <person name="Grossniklaus U."/>
            <person name="Hamada T."/>
            <person name="Haseloff J."/>
            <person name="Hetherington A.J."/>
            <person name="Higo A."/>
            <person name="Hirakawa Y."/>
            <person name="Hundley H.N."/>
            <person name="Ikeda Y."/>
            <person name="Inoue K."/>
            <person name="Inoue S.I."/>
            <person name="Ishida S."/>
            <person name="Jia Q."/>
            <person name="Kakita M."/>
            <person name="Kanazawa T."/>
            <person name="Kawai Y."/>
            <person name="Kawashima T."/>
            <person name="Kennedy M."/>
            <person name="Kinose K."/>
            <person name="Kinoshita T."/>
            <person name="Kohara Y."/>
            <person name="Koide E."/>
            <person name="Komatsu K."/>
            <person name="Kopischke S."/>
            <person name="Kubo M."/>
            <person name="Kyozuka J."/>
            <person name="Lagercrantz U."/>
            <person name="Lin S.S."/>
            <person name="Lindquist E."/>
            <person name="Lipzen A.M."/>
            <person name="Lu C.W."/>
            <person name="De Luna E."/>
            <person name="Martienssen R.A."/>
            <person name="Minamino N."/>
            <person name="Mizutani M."/>
            <person name="Mizutani M."/>
            <person name="Mochizuki N."/>
            <person name="Monte I."/>
            <person name="Mosher R."/>
            <person name="Nagasaki H."/>
            <person name="Nakagami H."/>
            <person name="Naramoto S."/>
            <person name="Nishitani K."/>
            <person name="Ohtani M."/>
            <person name="Okamoto T."/>
            <person name="Okumura M."/>
            <person name="Phillips J."/>
            <person name="Pollak B."/>
            <person name="Reinders A."/>
            <person name="Rovekamp M."/>
            <person name="Sano R."/>
            <person name="Sawa S."/>
            <person name="Schmid M.W."/>
            <person name="Shirakawa M."/>
            <person name="Solano R."/>
            <person name="Spunde A."/>
            <person name="Suetsugu N."/>
            <person name="Sugano S."/>
            <person name="Sugiyama A."/>
            <person name="Sun R."/>
            <person name="Suzuki Y."/>
            <person name="Takenaka M."/>
            <person name="Takezawa D."/>
            <person name="Tomogane H."/>
            <person name="Tsuzuki M."/>
            <person name="Ueda T."/>
            <person name="Umeda M."/>
            <person name="Ward J.M."/>
            <person name="Watanabe Y."/>
            <person name="Yazaki K."/>
            <person name="Yokoyama R."/>
            <person name="Yoshitake Y."/>
            <person name="Yotsui I."/>
            <person name="Zachgo S."/>
            <person name="Schmutz J."/>
        </authorList>
    </citation>
    <scope>NUCLEOTIDE SEQUENCE [LARGE SCALE GENOMIC DNA]</scope>
    <source>
        <strain evidence="14">Tak-1</strain>
    </source>
</reference>
<evidence type="ECO:0000256" key="10">
    <source>
        <dbReference type="SAM" id="MobiDB-lite"/>
    </source>
</evidence>
<dbReference type="CDD" id="cd18791">
    <property type="entry name" value="SF2_C_RHA"/>
    <property type="match status" value="1"/>
</dbReference>
<evidence type="ECO:0000256" key="3">
    <source>
        <dbReference type="ARBA" id="ARBA00022728"/>
    </source>
</evidence>
<keyword evidence="14" id="KW-1185">Reference proteome</keyword>
<dbReference type="SMART" id="SM00487">
    <property type="entry name" value="DEXDc"/>
    <property type="match status" value="1"/>
</dbReference>
<dbReference type="GO" id="GO:0006397">
    <property type="term" value="P:mRNA processing"/>
    <property type="evidence" value="ECO:0007669"/>
    <property type="project" value="UniProtKB-KW"/>
</dbReference>
<dbReference type="InterPro" id="IPR014001">
    <property type="entry name" value="Helicase_ATP-bd"/>
</dbReference>
<evidence type="ECO:0000259" key="11">
    <source>
        <dbReference type="PROSITE" id="PS51192"/>
    </source>
</evidence>
<dbReference type="CDD" id="cd17978">
    <property type="entry name" value="DEXHc_DHX33"/>
    <property type="match status" value="1"/>
</dbReference>
<feature type="compositionally biased region" description="Basic and acidic residues" evidence="10">
    <location>
        <begin position="205"/>
        <end position="218"/>
    </location>
</feature>
<dbReference type="InterPro" id="IPR011709">
    <property type="entry name" value="DEAD-box_helicase_OB_fold"/>
</dbReference>
<dbReference type="OrthoDB" id="10253254at2759"/>
<dbReference type="Pfam" id="PF00270">
    <property type="entry name" value="DEAD"/>
    <property type="match status" value="1"/>
</dbReference>
<protein>
    <recommendedName>
        <fullName evidence="1">RNA helicase</fullName>
        <ecNumber evidence="1">3.6.4.13</ecNumber>
    </recommendedName>
</protein>
<dbReference type="Gene3D" id="1.20.120.1080">
    <property type="match status" value="1"/>
</dbReference>
<dbReference type="GO" id="GO:0003725">
    <property type="term" value="F:double-stranded RNA binding"/>
    <property type="evidence" value="ECO:0000318"/>
    <property type="project" value="GO_Central"/>
</dbReference>
<dbReference type="InterPro" id="IPR048333">
    <property type="entry name" value="HA2_WH"/>
</dbReference>
<sequence length="752" mass="83673">MPSMPISPSLENGKRKSSSAFQVPEPKRLKYGEASRRSELLEQRRSLPIASASKKLVEEVQKNDTLIVIGETGSGKTTQLPQFLHAAGYCKFGSMVGITQPRRVAAITVATRVAEEMGVQLSKEVGYSIRFEDATSSQTKLKFMTDGMLLREALLDPLLQKYSVIILDEAHERTIHTDVLFGLLKGVQARRREVSKVGTDPEAGDQNKQDKTVAKASEHQTQIQSQMEANSRNGNSKIKQLKPLKVIIMSATLDAQGFSEYFNGAKAVYVQGRQYPVQIMNTYTAEADYLDAALITTLQVHQEELPGDILVFLTGQEEIENMERLLTERIAFLPEGSRKILVAPIYAALPSEQQMRVFEPAPSGYRKVILATNIAETSLTIPGIRYVIDPGLVKAKAYNPRIGVESLAVVPISKAQAAQRSGRAGREGPGKCFRLYTVEAFNQLQDATVPEIKRCNLASVMLQLKALGIDDVLGFDFMDKPSRAAIVKSLEHLYTLGALTDEGKLSDPLGVQMARFPLEPLYAKAMLVSSSFKCSEEMLTTVAMLSAESIFFTPREKFKEANAARQRFSSPEGDHITLINVLRAYTQEVEGGQSLDSEAHHKKFEKKLRGWCSTNFINGRSLRRALDIRRQVRGYVEGMGLELVSCGDDFTHFRRCLTASFFLNSAHKQADGKYRALSSGQTVAIHPSSVLFGKKPDCVIFNELVRTNQQYIRSLTRIDSLWLAELAPQYYSTRDVEDAARPTTQQEDFHSH</sequence>
<dbReference type="GO" id="GO:0005524">
    <property type="term" value="F:ATP binding"/>
    <property type="evidence" value="ECO:0007669"/>
    <property type="project" value="UniProtKB-KW"/>
</dbReference>
<dbReference type="InterPro" id="IPR011545">
    <property type="entry name" value="DEAD/DEAH_box_helicase_dom"/>
</dbReference>
<evidence type="ECO:0000256" key="7">
    <source>
        <dbReference type="ARBA" id="ARBA00022840"/>
    </source>
</evidence>
<dbReference type="SUPFAM" id="SSF52540">
    <property type="entry name" value="P-loop containing nucleoside triphosphate hydrolases"/>
    <property type="match status" value="1"/>
</dbReference>
<dbReference type="PROSITE" id="PS51192">
    <property type="entry name" value="HELICASE_ATP_BIND_1"/>
    <property type="match status" value="1"/>
</dbReference>
<dbReference type="PROSITE" id="PS00690">
    <property type="entry name" value="DEAH_ATP_HELICASE"/>
    <property type="match status" value="1"/>
</dbReference>
<dbReference type="InterPro" id="IPR003593">
    <property type="entry name" value="AAA+_ATPase"/>
</dbReference>
<evidence type="ECO:0000256" key="2">
    <source>
        <dbReference type="ARBA" id="ARBA00022664"/>
    </source>
</evidence>